<dbReference type="GO" id="GO:0007095">
    <property type="term" value="P:mitotic G2 DNA damage checkpoint signaling"/>
    <property type="evidence" value="ECO:0007669"/>
    <property type="project" value="TreeGrafter"/>
</dbReference>
<sequence length="814" mass="93183">MTSSLIVCTTGVSPVDKCEGDRVYDGTKQPRNAFDCECVVFGQFAVEHGIPIVTCEWLDAVVNGGSVKQGCLISISGPIFDKRERGVLKELIEGHGGVYTPDLKKDCTHLVTCTTEGLKYQFAKKWRIKTVDRRWVSESVATGVLLDAEMFPVVEEGGCGFKIEDVEINENSESFLEGCKIYLTDSFDDKEVLILKRLILSACGLRMQEFSSGVTHVINKTNNLNMKTKEMIDLNENSAIVLNVKWLVESYKQQRMLSYSSFIVSDAVQKLQRQSSVLIQDSIWLQSSNKVENRFGEKINKKVGFFSGCSFKVLCNQKINLEKSIIENGGIIEETNPKYFIVDLDQSDEESNSLVSETFSNGASTSTLMVTTLWVNRCIFEQRLININECDYFKPLRFKIEFEYKVCVTGFEDKEYLREDLKKIVNYFGGEFLSSFSKKCSILICEKPKGMKFEKAKSWEIPCVKFDWILKIIKLKKIIPFNEFLFNGEVMGESMGESIGEVMGEVENKDNRVSRDNRDDRDDRVNSVNRDNYINLNKLNDVKDVNSVQQSDVKSFKSVNPFETPFEFSNSNNGIFSPINSSLNQMVKVNNLKSPLSSKQNNSSQSNLILPSFDSSLINENEILKDCIIYVSHRLFHRRQELSNLALKCGAKFLWSFENDVTHFIHQGNRIHESFKEFKLAQQKKMFIVSPWWLFNSAQSCTRLDESNFPHIFHPNKPRLEFTPQSLTCSQNVDFIYKTFESKNNKRDFRESKGAIGEDKESKPETKETKFESFKQFNNKDFNQLATPVKDDKAFLAPLNQTKSQSAMTIKFYL</sequence>
<dbReference type="PANTHER" id="PTHR13561">
    <property type="entry name" value="DNA REPLICATION REGULATOR DPB11-RELATED"/>
    <property type="match status" value="1"/>
</dbReference>
<dbReference type="GO" id="GO:0033314">
    <property type="term" value="P:mitotic DNA replication checkpoint signaling"/>
    <property type="evidence" value="ECO:0007669"/>
    <property type="project" value="TreeGrafter"/>
</dbReference>
<dbReference type="PROSITE" id="PS50172">
    <property type="entry name" value="BRCT"/>
    <property type="match status" value="5"/>
</dbReference>
<feature type="compositionally biased region" description="Basic and acidic residues" evidence="2">
    <location>
        <begin position="506"/>
        <end position="525"/>
    </location>
</feature>
<evidence type="ECO:0000259" key="3">
    <source>
        <dbReference type="PROSITE" id="PS50172"/>
    </source>
</evidence>
<dbReference type="Pfam" id="PF00533">
    <property type="entry name" value="BRCT"/>
    <property type="match status" value="2"/>
</dbReference>
<evidence type="ECO:0000313" key="5">
    <source>
        <dbReference type="Proteomes" id="UP000281549"/>
    </source>
</evidence>
<gene>
    <name evidence="4" type="ORF">ROZALSC1DRAFT_29871</name>
</gene>
<dbReference type="EMBL" id="ML005455">
    <property type="protein sequence ID" value="RKP18451.1"/>
    <property type="molecule type" value="Genomic_DNA"/>
</dbReference>
<feature type="region of interest" description="Disordered" evidence="2">
    <location>
        <begin position="748"/>
        <end position="768"/>
    </location>
</feature>
<proteinExistence type="predicted"/>
<dbReference type="InterPro" id="IPR059215">
    <property type="entry name" value="BRCT2_TopBP1-like"/>
</dbReference>
<dbReference type="InterPro" id="IPR036420">
    <property type="entry name" value="BRCT_dom_sf"/>
</dbReference>
<feature type="domain" description="BRCT" evidence="3">
    <location>
        <begin position="63"/>
        <end position="153"/>
    </location>
</feature>
<dbReference type="Proteomes" id="UP000281549">
    <property type="component" value="Unassembled WGS sequence"/>
</dbReference>
<dbReference type="SUPFAM" id="SSF52113">
    <property type="entry name" value="BRCT domain"/>
    <property type="match status" value="4"/>
</dbReference>
<organism evidence="4 5">
    <name type="scientific">Rozella allomycis (strain CSF55)</name>
    <dbReference type="NCBI Taxonomy" id="988480"/>
    <lineage>
        <taxon>Eukaryota</taxon>
        <taxon>Fungi</taxon>
        <taxon>Fungi incertae sedis</taxon>
        <taxon>Cryptomycota</taxon>
        <taxon>Cryptomycota incertae sedis</taxon>
        <taxon>Rozella</taxon>
    </lineage>
</organism>
<evidence type="ECO:0000256" key="1">
    <source>
        <dbReference type="ARBA" id="ARBA00022737"/>
    </source>
</evidence>
<evidence type="ECO:0000313" key="4">
    <source>
        <dbReference type="EMBL" id="RKP18451.1"/>
    </source>
</evidence>
<dbReference type="PANTHER" id="PTHR13561:SF20">
    <property type="entry name" value="DNA TOPOISOMERASE 2-BINDING PROTEIN 1"/>
    <property type="match status" value="1"/>
</dbReference>
<feature type="domain" description="BRCT" evidence="3">
    <location>
        <begin position="404"/>
        <end position="486"/>
    </location>
</feature>
<dbReference type="CDD" id="cd17731">
    <property type="entry name" value="BRCT_TopBP1_rpt2_like"/>
    <property type="match status" value="1"/>
</dbReference>
<dbReference type="AlphaFoldDB" id="A0A4P9YI95"/>
<dbReference type="Pfam" id="PF12738">
    <property type="entry name" value="PTCB-BRCT"/>
    <property type="match status" value="2"/>
</dbReference>
<protein>
    <submittedName>
        <fullName evidence="4">BRCT domain-containing protein</fullName>
    </submittedName>
</protein>
<name>A0A4P9YI95_ROZAC</name>
<dbReference type="InterPro" id="IPR001357">
    <property type="entry name" value="BRCT_dom"/>
</dbReference>
<dbReference type="Gene3D" id="3.40.50.10190">
    <property type="entry name" value="BRCT domain"/>
    <property type="match status" value="5"/>
</dbReference>
<accession>A0A4P9YI95</accession>
<feature type="domain" description="BRCT" evidence="3">
    <location>
        <begin position="301"/>
        <end position="392"/>
    </location>
</feature>
<feature type="region of interest" description="Disordered" evidence="2">
    <location>
        <begin position="505"/>
        <end position="527"/>
    </location>
</feature>
<keyword evidence="1" id="KW-0677">Repeat</keyword>
<reference evidence="5" key="1">
    <citation type="journal article" date="2018" name="Nat. Microbiol.">
        <title>Leveraging single-cell genomics to expand the fungal tree of life.</title>
        <authorList>
            <person name="Ahrendt S.R."/>
            <person name="Quandt C.A."/>
            <person name="Ciobanu D."/>
            <person name="Clum A."/>
            <person name="Salamov A."/>
            <person name="Andreopoulos B."/>
            <person name="Cheng J.F."/>
            <person name="Woyke T."/>
            <person name="Pelin A."/>
            <person name="Henrissat B."/>
            <person name="Reynolds N.K."/>
            <person name="Benny G.L."/>
            <person name="Smith M.E."/>
            <person name="James T.Y."/>
            <person name="Grigoriev I.V."/>
        </authorList>
    </citation>
    <scope>NUCLEOTIDE SEQUENCE [LARGE SCALE GENOMIC DNA]</scope>
    <source>
        <strain evidence="5">CSF55</strain>
    </source>
</reference>
<dbReference type="SMART" id="SM00292">
    <property type="entry name" value="BRCT"/>
    <property type="match status" value="4"/>
</dbReference>
<feature type="domain" description="BRCT" evidence="3">
    <location>
        <begin position="619"/>
        <end position="711"/>
    </location>
</feature>
<dbReference type="GO" id="GO:0006270">
    <property type="term" value="P:DNA replication initiation"/>
    <property type="evidence" value="ECO:0007669"/>
    <property type="project" value="TreeGrafter"/>
</dbReference>
<feature type="domain" description="BRCT" evidence="3">
    <location>
        <begin position="171"/>
        <end position="264"/>
    </location>
</feature>
<evidence type="ECO:0000256" key="2">
    <source>
        <dbReference type="SAM" id="MobiDB-lite"/>
    </source>
</evidence>